<evidence type="ECO:0008006" key="3">
    <source>
        <dbReference type="Google" id="ProtNLM"/>
    </source>
</evidence>
<protein>
    <recommendedName>
        <fullName evidence="3">BioF2-like acetyltransferase domain-containing protein</fullName>
    </recommendedName>
</protein>
<dbReference type="InterPro" id="IPR016181">
    <property type="entry name" value="Acyl_CoA_acyltransferase"/>
</dbReference>
<proteinExistence type="predicted"/>
<dbReference type="SUPFAM" id="SSF55729">
    <property type="entry name" value="Acyl-CoA N-acyltransferases (Nat)"/>
    <property type="match status" value="1"/>
</dbReference>
<gene>
    <name evidence="1" type="ORF">Ctaglu_29690</name>
</gene>
<sequence length="330" mass="38571">MGNFNFRNLEKNEYEMWDAFVDKSPQGCIFAKSFWLDAVGSKYDILGCFDKGDRMVAGMPITQNEGGYITMPKLTQTLGIVFTDFSEMKYVKRISKEKDIIMDFVDNIPKFKNFDCSFHYNFTNWMPFMWKGFNEQTRYTYVIEGIQNIEVVRGEFADKTKSVITKAVNHNLKVMDNLTLSDMYSMLKKTFDRQNMRVPFDFEWFGRFDAIINKNNARKMFFTVDAQNNLHAALYLVYDKNCAYYLLGGADPEFRSSGAMYLNVFEAIKYSAGFTDKFDFEGSVVPQIESMFRSFGATQKQYFRIIKNNSIILNMKQDIRKYGKIILKRG</sequence>
<dbReference type="EMBL" id="BHYK01000017">
    <property type="protein sequence ID" value="GCD11346.1"/>
    <property type="molecule type" value="Genomic_DNA"/>
</dbReference>
<dbReference type="InterPro" id="IPR050644">
    <property type="entry name" value="PG_Glycine_Bridge_Synth"/>
</dbReference>
<dbReference type="OrthoDB" id="116151at2"/>
<dbReference type="PANTHER" id="PTHR36174">
    <property type="entry name" value="LIPID II:GLYCINE GLYCYLTRANSFERASE"/>
    <property type="match status" value="1"/>
</dbReference>
<reference evidence="1 2" key="1">
    <citation type="submission" date="2018-11" db="EMBL/GenBank/DDBJ databases">
        <title>Genome sequencing and assembly of Clostridium tagluense strain A121.</title>
        <authorList>
            <person name="Murakami T."/>
            <person name="Segawa T."/>
            <person name="Shcherbakova V.A."/>
            <person name="Mori H."/>
            <person name="Yoshimura Y."/>
        </authorList>
    </citation>
    <scope>NUCLEOTIDE SEQUENCE [LARGE SCALE GENOMIC DNA]</scope>
    <source>
        <strain evidence="1 2">A121</strain>
    </source>
</reference>
<accession>A0A401UP91</accession>
<dbReference type="RefSeq" id="WP_125003084.1">
    <property type="nucleotide sequence ID" value="NZ_BHYK01000017.1"/>
</dbReference>
<evidence type="ECO:0000313" key="1">
    <source>
        <dbReference type="EMBL" id="GCD11346.1"/>
    </source>
</evidence>
<name>A0A401UP91_9CLOT</name>
<keyword evidence="2" id="KW-1185">Reference proteome</keyword>
<dbReference type="Proteomes" id="UP000287872">
    <property type="component" value="Unassembled WGS sequence"/>
</dbReference>
<dbReference type="AlphaFoldDB" id="A0A401UP91"/>
<organism evidence="1 2">
    <name type="scientific">Clostridium tagluense</name>
    <dbReference type="NCBI Taxonomy" id="360422"/>
    <lineage>
        <taxon>Bacteria</taxon>
        <taxon>Bacillati</taxon>
        <taxon>Bacillota</taxon>
        <taxon>Clostridia</taxon>
        <taxon>Eubacteriales</taxon>
        <taxon>Clostridiaceae</taxon>
        <taxon>Clostridium</taxon>
    </lineage>
</organism>
<dbReference type="PANTHER" id="PTHR36174:SF1">
    <property type="entry name" value="LIPID II:GLYCINE GLYCYLTRANSFERASE"/>
    <property type="match status" value="1"/>
</dbReference>
<dbReference type="Gene3D" id="3.40.630.30">
    <property type="match status" value="1"/>
</dbReference>
<evidence type="ECO:0000313" key="2">
    <source>
        <dbReference type="Proteomes" id="UP000287872"/>
    </source>
</evidence>
<comment type="caution">
    <text evidence="1">The sequence shown here is derived from an EMBL/GenBank/DDBJ whole genome shotgun (WGS) entry which is preliminary data.</text>
</comment>